<protein>
    <submittedName>
        <fullName evidence="2">Uncharacterized protein</fullName>
    </submittedName>
</protein>
<organism evidence="1 2">
    <name type="scientific">Parascaris equorum</name>
    <name type="common">Equine roundworm</name>
    <dbReference type="NCBI Taxonomy" id="6256"/>
    <lineage>
        <taxon>Eukaryota</taxon>
        <taxon>Metazoa</taxon>
        <taxon>Ecdysozoa</taxon>
        <taxon>Nematoda</taxon>
        <taxon>Chromadorea</taxon>
        <taxon>Rhabditida</taxon>
        <taxon>Spirurina</taxon>
        <taxon>Ascaridomorpha</taxon>
        <taxon>Ascaridoidea</taxon>
        <taxon>Ascarididae</taxon>
        <taxon>Parascaris</taxon>
    </lineage>
</organism>
<reference evidence="2" key="1">
    <citation type="submission" date="2022-11" db="UniProtKB">
        <authorList>
            <consortium name="WormBaseParasite"/>
        </authorList>
    </citation>
    <scope>IDENTIFICATION</scope>
</reference>
<evidence type="ECO:0000313" key="2">
    <source>
        <dbReference type="WBParaSite" id="PEQ_0000781201-mRNA-1"/>
    </source>
</evidence>
<name>A0A914RN42_PAREQ</name>
<accession>A0A914RN42</accession>
<dbReference type="AlphaFoldDB" id="A0A914RN42"/>
<keyword evidence="1" id="KW-1185">Reference proteome</keyword>
<dbReference type="Proteomes" id="UP000887564">
    <property type="component" value="Unplaced"/>
</dbReference>
<dbReference type="WBParaSite" id="PEQ_0000781201-mRNA-1">
    <property type="protein sequence ID" value="PEQ_0000781201-mRNA-1"/>
    <property type="gene ID" value="PEQ_0000781201"/>
</dbReference>
<proteinExistence type="predicted"/>
<sequence>MKGVLRSCDKSQKPKFVVSVLVSIFQSFISKLRSLHRSQPSGTLASVDAIRIAKFLSCVRNSSMCSLRNDELSETLSEVSDTLSPPAIITISCSDSDACSVSAFIHESSFTTKLSF</sequence>
<evidence type="ECO:0000313" key="1">
    <source>
        <dbReference type="Proteomes" id="UP000887564"/>
    </source>
</evidence>